<feature type="compositionally biased region" description="Low complexity" evidence="1">
    <location>
        <begin position="1"/>
        <end position="17"/>
    </location>
</feature>
<feature type="region of interest" description="Disordered" evidence="1">
    <location>
        <begin position="1"/>
        <end position="30"/>
    </location>
</feature>
<evidence type="ECO:0000313" key="2">
    <source>
        <dbReference type="EMBL" id="KAL2070008.1"/>
    </source>
</evidence>
<dbReference type="EMBL" id="JAZHXI010000007">
    <property type="protein sequence ID" value="KAL2070008.1"/>
    <property type="molecule type" value="Genomic_DNA"/>
</dbReference>
<accession>A0ABR4CJ72</accession>
<dbReference type="Proteomes" id="UP001595075">
    <property type="component" value="Unassembled WGS sequence"/>
</dbReference>
<comment type="caution">
    <text evidence="2">The sequence shown here is derived from an EMBL/GenBank/DDBJ whole genome shotgun (WGS) entry which is preliminary data.</text>
</comment>
<protein>
    <submittedName>
        <fullName evidence="2">Uncharacterized protein</fullName>
    </submittedName>
</protein>
<evidence type="ECO:0000256" key="1">
    <source>
        <dbReference type="SAM" id="MobiDB-lite"/>
    </source>
</evidence>
<organism evidence="2 3">
    <name type="scientific">Oculimacula yallundae</name>
    <dbReference type="NCBI Taxonomy" id="86028"/>
    <lineage>
        <taxon>Eukaryota</taxon>
        <taxon>Fungi</taxon>
        <taxon>Dikarya</taxon>
        <taxon>Ascomycota</taxon>
        <taxon>Pezizomycotina</taxon>
        <taxon>Leotiomycetes</taxon>
        <taxon>Helotiales</taxon>
        <taxon>Ploettnerulaceae</taxon>
        <taxon>Oculimacula</taxon>
    </lineage>
</organism>
<proteinExistence type="predicted"/>
<evidence type="ECO:0000313" key="3">
    <source>
        <dbReference type="Proteomes" id="UP001595075"/>
    </source>
</evidence>
<keyword evidence="3" id="KW-1185">Reference proteome</keyword>
<gene>
    <name evidence="2" type="ORF">VTL71DRAFT_14688</name>
</gene>
<reference evidence="2 3" key="1">
    <citation type="journal article" date="2024" name="Commun. Biol.">
        <title>Comparative genomic analysis of thermophilic fungi reveals convergent evolutionary adaptations and gene losses.</title>
        <authorList>
            <person name="Steindorff A.S."/>
            <person name="Aguilar-Pontes M.V."/>
            <person name="Robinson A.J."/>
            <person name="Andreopoulos B."/>
            <person name="LaButti K."/>
            <person name="Kuo A."/>
            <person name="Mondo S."/>
            <person name="Riley R."/>
            <person name="Otillar R."/>
            <person name="Haridas S."/>
            <person name="Lipzen A."/>
            <person name="Grimwood J."/>
            <person name="Schmutz J."/>
            <person name="Clum A."/>
            <person name="Reid I.D."/>
            <person name="Moisan M.C."/>
            <person name="Butler G."/>
            <person name="Nguyen T.T.M."/>
            <person name="Dewar K."/>
            <person name="Conant G."/>
            <person name="Drula E."/>
            <person name="Henrissat B."/>
            <person name="Hansel C."/>
            <person name="Singer S."/>
            <person name="Hutchinson M.I."/>
            <person name="de Vries R.P."/>
            <person name="Natvig D.O."/>
            <person name="Powell A.J."/>
            <person name="Tsang A."/>
            <person name="Grigoriev I.V."/>
        </authorList>
    </citation>
    <scope>NUCLEOTIDE SEQUENCE [LARGE SCALE GENOMIC DNA]</scope>
    <source>
        <strain evidence="2 3">CBS 494.80</strain>
    </source>
</reference>
<name>A0ABR4CJ72_9HELO</name>
<sequence length="80" mass="9461">MWRAHTIPYHTIPHTTPDQTRQRNSTHTTPHHLLPTTNFLILYVLLHVLLPSDTLNFNLCNTHHFVTNQLYNRHSTLQLD</sequence>